<dbReference type="Pfam" id="PF07729">
    <property type="entry name" value="FCD"/>
    <property type="match status" value="1"/>
</dbReference>
<dbReference type="InterPro" id="IPR000524">
    <property type="entry name" value="Tscrpt_reg_HTH_GntR"/>
</dbReference>
<dbReference type="RefSeq" id="WP_132382013.1">
    <property type="nucleotide sequence ID" value="NZ_DAIQXH010000087.1"/>
</dbReference>
<proteinExistence type="predicted"/>
<feature type="domain" description="HTH gntR-type" evidence="4">
    <location>
        <begin position="7"/>
        <end position="75"/>
    </location>
</feature>
<evidence type="ECO:0000256" key="1">
    <source>
        <dbReference type="ARBA" id="ARBA00023015"/>
    </source>
</evidence>
<dbReference type="InterPro" id="IPR011711">
    <property type="entry name" value="GntR_C"/>
</dbReference>
<dbReference type="AlphaFoldDB" id="A0A4R3K4D5"/>
<dbReference type="CDD" id="cd07377">
    <property type="entry name" value="WHTH_GntR"/>
    <property type="match status" value="1"/>
</dbReference>
<dbReference type="OrthoDB" id="9799482at2"/>
<dbReference type="EMBL" id="SLZZ01000016">
    <property type="protein sequence ID" value="TCS77540.1"/>
    <property type="molecule type" value="Genomic_DNA"/>
</dbReference>
<reference evidence="5 6" key="1">
    <citation type="submission" date="2019-03" db="EMBL/GenBank/DDBJ databases">
        <title>Genomic Encyclopedia of Type Strains, Phase IV (KMG-IV): sequencing the most valuable type-strain genomes for metagenomic binning, comparative biology and taxonomic classification.</title>
        <authorList>
            <person name="Goeker M."/>
        </authorList>
    </citation>
    <scope>NUCLEOTIDE SEQUENCE [LARGE SCALE GENOMIC DNA]</scope>
    <source>
        <strain evidence="5 6">DSM 29489</strain>
    </source>
</reference>
<dbReference type="SUPFAM" id="SSF46785">
    <property type="entry name" value="Winged helix' DNA-binding domain"/>
    <property type="match status" value="1"/>
</dbReference>
<keyword evidence="2 5" id="KW-0238">DNA-binding</keyword>
<keyword evidence="3" id="KW-0804">Transcription</keyword>
<dbReference type="PANTHER" id="PTHR43537">
    <property type="entry name" value="TRANSCRIPTIONAL REGULATOR, GNTR FAMILY"/>
    <property type="match status" value="1"/>
</dbReference>
<protein>
    <submittedName>
        <fullName evidence="5">DNA-binding FadR family transcriptional regulator</fullName>
    </submittedName>
</protein>
<comment type="caution">
    <text evidence="5">The sequence shown here is derived from an EMBL/GenBank/DDBJ whole genome shotgun (WGS) entry which is preliminary data.</text>
</comment>
<dbReference type="Gene3D" id="1.20.120.530">
    <property type="entry name" value="GntR ligand-binding domain-like"/>
    <property type="match status" value="1"/>
</dbReference>
<dbReference type="InterPro" id="IPR008920">
    <property type="entry name" value="TF_FadR/GntR_C"/>
</dbReference>
<evidence type="ECO:0000259" key="4">
    <source>
        <dbReference type="PROSITE" id="PS50949"/>
    </source>
</evidence>
<gene>
    <name evidence="5" type="ORF">EDD59_11621</name>
</gene>
<accession>A0A4R3K4D5</accession>
<organism evidence="5 6">
    <name type="scientific">Muricomes intestini</name>
    <dbReference type="NCBI Taxonomy" id="1796634"/>
    <lineage>
        <taxon>Bacteria</taxon>
        <taxon>Bacillati</taxon>
        <taxon>Bacillota</taxon>
        <taxon>Clostridia</taxon>
        <taxon>Lachnospirales</taxon>
        <taxon>Lachnospiraceae</taxon>
        <taxon>Muricomes</taxon>
    </lineage>
</organism>
<sequence length="224" mass="25284">MSKLNRHSLAEKTADVLLNMIYCNNYGIGSKLPNEHELAEELEVGRNTLRDAIKILVSKNILEVRKGSGTFVSKRMLISDDPLGLSQIYDKKKMSEDLIQLRILIEPKMAALAAQNASAKERRALLELCDEMELLFREKKSYLLKDLEFHSLIASSSKNLVVSNIIPSIHQALLLQHSMPKELLGAKTIAVHRNIANAINHVKSSDAYDSMLMHLIQNSERIER</sequence>
<dbReference type="SUPFAM" id="SSF48008">
    <property type="entry name" value="GntR ligand-binding domain-like"/>
    <property type="match status" value="1"/>
</dbReference>
<dbReference type="Pfam" id="PF00392">
    <property type="entry name" value="GntR"/>
    <property type="match status" value="1"/>
</dbReference>
<evidence type="ECO:0000313" key="5">
    <source>
        <dbReference type="EMBL" id="TCS77540.1"/>
    </source>
</evidence>
<dbReference type="InterPro" id="IPR036388">
    <property type="entry name" value="WH-like_DNA-bd_sf"/>
</dbReference>
<dbReference type="SMART" id="SM00345">
    <property type="entry name" value="HTH_GNTR"/>
    <property type="match status" value="1"/>
</dbReference>
<dbReference type="Gene3D" id="1.10.10.10">
    <property type="entry name" value="Winged helix-like DNA-binding domain superfamily/Winged helix DNA-binding domain"/>
    <property type="match status" value="1"/>
</dbReference>
<keyword evidence="6" id="KW-1185">Reference proteome</keyword>
<evidence type="ECO:0000313" key="6">
    <source>
        <dbReference type="Proteomes" id="UP000295726"/>
    </source>
</evidence>
<name>A0A4R3K4D5_9FIRM</name>
<keyword evidence="1" id="KW-0805">Transcription regulation</keyword>
<dbReference type="PANTHER" id="PTHR43537:SF5">
    <property type="entry name" value="UXU OPERON TRANSCRIPTIONAL REGULATOR"/>
    <property type="match status" value="1"/>
</dbReference>
<dbReference type="GO" id="GO:0003700">
    <property type="term" value="F:DNA-binding transcription factor activity"/>
    <property type="evidence" value="ECO:0007669"/>
    <property type="project" value="InterPro"/>
</dbReference>
<dbReference type="GO" id="GO:0003677">
    <property type="term" value="F:DNA binding"/>
    <property type="evidence" value="ECO:0007669"/>
    <property type="project" value="UniProtKB-KW"/>
</dbReference>
<evidence type="ECO:0000256" key="2">
    <source>
        <dbReference type="ARBA" id="ARBA00023125"/>
    </source>
</evidence>
<dbReference type="Proteomes" id="UP000295726">
    <property type="component" value="Unassembled WGS sequence"/>
</dbReference>
<dbReference type="PROSITE" id="PS50949">
    <property type="entry name" value="HTH_GNTR"/>
    <property type="match status" value="1"/>
</dbReference>
<dbReference type="InterPro" id="IPR036390">
    <property type="entry name" value="WH_DNA-bd_sf"/>
</dbReference>
<dbReference type="SMART" id="SM00895">
    <property type="entry name" value="FCD"/>
    <property type="match status" value="1"/>
</dbReference>
<evidence type="ECO:0000256" key="3">
    <source>
        <dbReference type="ARBA" id="ARBA00023163"/>
    </source>
</evidence>
<dbReference type="PRINTS" id="PR00035">
    <property type="entry name" value="HTHGNTR"/>
</dbReference>